<keyword evidence="10 13" id="KW-0067">ATP-binding</keyword>
<evidence type="ECO:0000256" key="4">
    <source>
        <dbReference type="ARBA" id="ARBA00016436"/>
    </source>
</evidence>
<keyword evidence="6 13" id="KW-0441">Lipid A biosynthesis</keyword>
<gene>
    <name evidence="13" type="primary">lpxK</name>
    <name evidence="14" type="ORF">C8D99_101250</name>
</gene>
<dbReference type="PANTHER" id="PTHR42724:SF1">
    <property type="entry name" value="TETRAACYLDISACCHARIDE 4'-KINASE, MITOCHONDRIAL-RELATED"/>
    <property type="match status" value="1"/>
</dbReference>
<keyword evidence="15" id="KW-1185">Reference proteome</keyword>
<dbReference type="SUPFAM" id="SSF52540">
    <property type="entry name" value="P-loop containing nucleoside triphosphate hydrolases"/>
    <property type="match status" value="1"/>
</dbReference>
<evidence type="ECO:0000256" key="9">
    <source>
        <dbReference type="ARBA" id="ARBA00022777"/>
    </source>
</evidence>
<dbReference type="Proteomes" id="UP000295066">
    <property type="component" value="Unassembled WGS sequence"/>
</dbReference>
<proteinExistence type="inferred from homology"/>
<evidence type="ECO:0000313" key="14">
    <source>
        <dbReference type="EMBL" id="TDY65100.1"/>
    </source>
</evidence>
<evidence type="ECO:0000256" key="7">
    <source>
        <dbReference type="ARBA" id="ARBA00022679"/>
    </source>
</evidence>
<dbReference type="EC" id="2.7.1.130" evidence="3 13"/>
<dbReference type="OrthoDB" id="9789797at2"/>
<organism evidence="14 15">
    <name type="scientific">Aminivibrio pyruvatiphilus</name>
    <dbReference type="NCBI Taxonomy" id="1005740"/>
    <lineage>
        <taxon>Bacteria</taxon>
        <taxon>Thermotogati</taxon>
        <taxon>Synergistota</taxon>
        <taxon>Synergistia</taxon>
        <taxon>Synergistales</taxon>
        <taxon>Aminobacteriaceae</taxon>
        <taxon>Aminivibrio</taxon>
    </lineage>
</organism>
<keyword evidence="9 13" id="KW-0418">Kinase</keyword>
<dbReference type="GO" id="GO:0005886">
    <property type="term" value="C:plasma membrane"/>
    <property type="evidence" value="ECO:0007669"/>
    <property type="project" value="TreeGrafter"/>
</dbReference>
<comment type="pathway">
    <text evidence="2 13">Glycolipid biosynthesis; lipid IV(A) biosynthesis; lipid IV(A) from (3R)-3-hydroxytetradecanoyl-[acyl-carrier-protein] and UDP-N-acetyl-alpha-D-glucosamine: step 6/6.</text>
</comment>
<dbReference type="SUPFAM" id="SSF53756">
    <property type="entry name" value="UDP-Glycosyltransferase/glycogen phosphorylase"/>
    <property type="match status" value="1"/>
</dbReference>
<evidence type="ECO:0000256" key="2">
    <source>
        <dbReference type="ARBA" id="ARBA00004870"/>
    </source>
</evidence>
<dbReference type="AlphaFoldDB" id="A0A4R8MGN7"/>
<dbReference type="EMBL" id="SORI01000001">
    <property type="protein sequence ID" value="TDY65100.1"/>
    <property type="molecule type" value="Genomic_DNA"/>
</dbReference>
<keyword evidence="11 13" id="KW-0443">Lipid metabolism</keyword>
<name>A0A4R8MGN7_9BACT</name>
<comment type="similarity">
    <text evidence="13">Belongs to the LpxK family.</text>
</comment>
<evidence type="ECO:0000256" key="10">
    <source>
        <dbReference type="ARBA" id="ARBA00022840"/>
    </source>
</evidence>
<evidence type="ECO:0000256" key="13">
    <source>
        <dbReference type="HAMAP-Rule" id="MF_00409"/>
    </source>
</evidence>
<dbReference type="GO" id="GO:0005524">
    <property type="term" value="F:ATP binding"/>
    <property type="evidence" value="ECO:0007669"/>
    <property type="project" value="UniProtKB-UniRule"/>
</dbReference>
<evidence type="ECO:0000256" key="11">
    <source>
        <dbReference type="ARBA" id="ARBA00023098"/>
    </source>
</evidence>
<comment type="caution">
    <text evidence="13">Lacks conserved residue(s) required for the propagation of feature annotation.</text>
</comment>
<comment type="caution">
    <text evidence="14">The sequence shown here is derived from an EMBL/GenBank/DDBJ whole genome shotgun (WGS) entry which is preliminary data.</text>
</comment>
<dbReference type="InterPro" id="IPR027417">
    <property type="entry name" value="P-loop_NTPase"/>
</dbReference>
<evidence type="ECO:0000256" key="5">
    <source>
        <dbReference type="ARBA" id="ARBA00022516"/>
    </source>
</evidence>
<accession>A0A4R8MGN7</accession>
<dbReference type="InterPro" id="IPR003758">
    <property type="entry name" value="LpxK"/>
</dbReference>
<keyword evidence="8 13" id="KW-0547">Nucleotide-binding</keyword>
<comment type="function">
    <text evidence="1 13">Transfers the gamma-phosphate of ATP to the 4'-position of a tetraacyldisaccharide 1-phosphate intermediate (termed DS-1-P) to form tetraacyldisaccharide 1,4'-bis-phosphate (lipid IVA).</text>
</comment>
<dbReference type="NCBIfam" id="TIGR00682">
    <property type="entry name" value="lpxK"/>
    <property type="match status" value="1"/>
</dbReference>
<dbReference type="RefSeq" id="WP_133955503.1">
    <property type="nucleotide sequence ID" value="NZ_SORI01000001.1"/>
</dbReference>
<dbReference type="GO" id="GO:0009029">
    <property type="term" value="F:lipid-A 4'-kinase activity"/>
    <property type="evidence" value="ECO:0007669"/>
    <property type="project" value="UniProtKB-UniRule"/>
</dbReference>
<dbReference type="GO" id="GO:0009245">
    <property type="term" value="P:lipid A biosynthetic process"/>
    <property type="evidence" value="ECO:0007669"/>
    <property type="project" value="UniProtKB-UniRule"/>
</dbReference>
<dbReference type="GO" id="GO:0009244">
    <property type="term" value="P:lipopolysaccharide core region biosynthetic process"/>
    <property type="evidence" value="ECO:0007669"/>
    <property type="project" value="TreeGrafter"/>
</dbReference>
<evidence type="ECO:0000313" key="15">
    <source>
        <dbReference type="Proteomes" id="UP000295066"/>
    </source>
</evidence>
<keyword evidence="5 13" id="KW-0444">Lipid biosynthesis</keyword>
<dbReference type="PANTHER" id="PTHR42724">
    <property type="entry name" value="TETRAACYLDISACCHARIDE 4'-KINASE"/>
    <property type="match status" value="1"/>
</dbReference>
<evidence type="ECO:0000256" key="3">
    <source>
        <dbReference type="ARBA" id="ARBA00012071"/>
    </source>
</evidence>
<evidence type="ECO:0000256" key="6">
    <source>
        <dbReference type="ARBA" id="ARBA00022556"/>
    </source>
</evidence>
<comment type="catalytic activity">
    <reaction evidence="13">
        <text>a lipid A disaccharide + ATP = a lipid IVA + ADP + H(+)</text>
        <dbReference type="Rhea" id="RHEA:67840"/>
        <dbReference type="ChEBI" id="CHEBI:15378"/>
        <dbReference type="ChEBI" id="CHEBI:30616"/>
        <dbReference type="ChEBI" id="CHEBI:176343"/>
        <dbReference type="ChEBI" id="CHEBI:176425"/>
        <dbReference type="ChEBI" id="CHEBI:456216"/>
        <dbReference type="EC" id="2.7.1.130"/>
    </reaction>
</comment>
<sequence length="760" mass="83912">MSLLKSYLSFARGEAPLSPWGITYPFGLVARAVVTLRNFAYDHGFVPPVEPSLPVISVGNITLGGTNKTPFVEMLCRMLLEAGIPVGIVSRGYGGTTEDPVVLSSNTLHGSDGFCADDIAALRGLVGDEPLLLASRLRGVPVAVSKDRLRDIEALSDRNVKLIVADDAFQHRRMARDVDIALVDACCPFGNGWVAPAGILREPPAELSRASLVVITKSDQVPEEKLRTLADEIRRLVPEEKVFYSRLSVPTWRRWNGCWSGERCAAPRTVLAFSAIGSPESFRRSLEQQGIAILREHRFKDHHRYGREDMEMLEEAFAGSGAEAMTCTEKDIYNLPTDWKPSRDILVPLISTELDDEPRFRKALAEALRPRIVVASNGYGEDSMGALLARKLRERFPAAAVSSFPIVGKGEHYLKEGIPVDSVPEDSPSGGVIKYRLSDLWRDLRSGLLRSIARQMGAWKRLRGAIRTPVCVGDVYLLLHALWGQGQLPVLVATAKTVYLSGHWRLERFIIKHRSRIAWTRDRDTAEELLRSGAAARFDGNPIMDLTCDNTIEKVSWGKKGGFRILLLPGSRRRAYEDVRLLLDAVELLSERMACSYLMVIAPTLDMEELLASCRGWTSFEEDGRMGIRKGKTSISFFFGPLPAVTEGAHLLIGLGGTANQVCAGMGVPVVSIEEKGKFVQKKLLGESELLVPATARDLACGAERILTHNELRLRMAREGRDRLGGPGALDMVVEHTASAMGWGLRCEVYSMLSEQWGRE</sequence>
<keyword evidence="7 13" id="KW-0808">Transferase</keyword>
<dbReference type="HAMAP" id="MF_00409">
    <property type="entry name" value="LpxK"/>
    <property type="match status" value="1"/>
</dbReference>
<reference evidence="14 15" key="1">
    <citation type="submission" date="2019-03" db="EMBL/GenBank/DDBJ databases">
        <title>Genomic Encyclopedia of Type Strains, Phase IV (KMG-IV): sequencing the most valuable type-strain genomes for metagenomic binning, comparative biology and taxonomic classification.</title>
        <authorList>
            <person name="Goeker M."/>
        </authorList>
    </citation>
    <scope>NUCLEOTIDE SEQUENCE [LARGE SCALE GENOMIC DNA]</scope>
    <source>
        <strain evidence="14 15">DSM 25964</strain>
    </source>
</reference>
<evidence type="ECO:0000256" key="8">
    <source>
        <dbReference type="ARBA" id="ARBA00022741"/>
    </source>
</evidence>
<dbReference type="UniPathway" id="UPA00359">
    <property type="reaction ID" value="UER00482"/>
</dbReference>
<dbReference type="Pfam" id="PF02606">
    <property type="entry name" value="LpxK"/>
    <property type="match status" value="1"/>
</dbReference>
<evidence type="ECO:0000256" key="12">
    <source>
        <dbReference type="ARBA" id="ARBA00029757"/>
    </source>
</evidence>
<evidence type="ECO:0000256" key="1">
    <source>
        <dbReference type="ARBA" id="ARBA00002274"/>
    </source>
</evidence>
<protein>
    <recommendedName>
        <fullName evidence="4 13">Tetraacyldisaccharide 4'-kinase</fullName>
        <ecNumber evidence="3 13">2.7.1.130</ecNumber>
    </recommendedName>
    <alternativeName>
        <fullName evidence="12 13">Lipid A 4'-kinase</fullName>
    </alternativeName>
</protein>